<dbReference type="Proteomes" id="UP001177023">
    <property type="component" value="Unassembled WGS sequence"/>
</dbReference>
<dbReference type="EMBL" id="CATQJA010002664">
    <property type="protein sequence ID" value="CAJ0582822.1"/>
    <property type="molecule type" value="Genomic_DNA"/>
</dbReference>
<gene>
    <name evidence="3" type="ORF">MSPICULIGERA_LOCUS20952</name>
</gene>
<evidence type="ECO:0000256" key="2">
    <source>
        <dbReference type="SAM" id="SignalP"/>
    </source>
</evidence>
<comment type="caution">
    <text evidence="3">The sequence shown here is derived from an EMBL/GenBank/DDBJ whole genome shotgun (WGS) entry which is preliminary data.</text>
</comment>
<evidence type="ECO:0000313" key="3">
    <source>
        <dbReference type="EMBL" id="CAJ0582822.1"/>
    </source>
</evidence>
<sequence>MLLPPLISILLYTLADSKPFGEPAEQEKPAKTVREAQVSAHRHDELVEEEEGVLRRRADVPGVAIESLDSPIERIEIRLIDENGTQSHADEVIVVDDHEEKDEGKTTLTTMSSESSATESPTEPPTRVAEKEPDYKKVEYIKAPEVRIEETVQPETVEEMAESTSTTMEMITEVPTTPEAEAAGVELRNEDFSPTLAYPSVPPPPAEIDELTKDVDKIPVLKTIPETEENEPEPVEECLTNRLSLPEKVVEKLEEMSNNLRKRIQRLNRQQQRHCVGGSQDERDSHKHCPLWRDEKMVHYYRLMRLNYCSDVDKWPNSNRFKRTYAQHFQLYETLYAFNQQ</sequence>
<feature type="signal peptide" evidence="2">
    <location>
        <begin position="1"/>
        <end position="17"/>
    </location>
</feature>
<feature type="non-terminal residue" evidence="3">
    <location>
        <position position="341"/>
    </location>
</feature>
<reference evidence="3" key="1">
    <citation type="submission" date="2023-06" db="EMBL/GenBank/DDBJ databases">
        <authorList>
            <person name="Delattre M."/>
        </authorList>
    </citation>
    <scope>NUCLEOTIDE SEQUENCE</scope>
    <source>
        <strain evidence="3">AF72</strain>
    </source>
</reference>
<feature type="compositionally biased region" description="Basic and acidic residues" evidence="1">
    <location>
        <begin position="89"/>
        <end position="105"/>
    </location>
</feature>
<dbReference type="AlphaFoldDB" id="A0AA36D8S3"/>
<feature type="chain" id="PRO_5041281157" evidence="2">
    <location>
        <begin position="18"/>
        <end position="341"/>
    </location>
</feature>
<proteinExistence type="predicted"/>
<evidence type="ECO:0000313" key="4">
    <source>
        <dbReference type="Proteomes" id="UP001177023"/>
    </source>
</evidence>
<organism evidence="3 4">
    <name type="scientific">Mesorhabditis spiculigera</name>
    <dbReference type="NCBI Taxonomy" id="96644"/>
    <lineage>
        <taxon>Eukaryota</taxon>
        <taxon>Metazoa</taxon>
        <taxon>Ecdysozoa</taxon>
        <taxon>Nematoda</taxon>
        <taxon>Chromadorea</taxon>
        <taxon>Rhabditida</taxon>
        <taxon>Rhabditina</taxon>
        <taxon>Rhabditomorpha</taxon>
        <taxon>Rhabditoidea</taxon>
        <taxon>Rhabditidae</taxon>
        <taxon>Mesorhabditinae</taxon>
        <taxon>Mesorhabditis</taxon>
    </lineage>
</organism>
<accession>A0AA36D8S3</accession>
<keyword evidence="2" id="KW-0732">Signal</keyword>
<feature type="region of interest" description="Disordered" evidence="1">
    <location>
        <begin position="89"/>
        <end position="135"/>
    </location>
</feature>
<protein>
    <submittedName>
        <fullName evidence="3">Uncharacterized protein</fullName>
    </submittedName>
</protein>
<feature type="compositionally biased region" description="Low complexity" evidence="1">
    <location>
        <begin position="106"/>
        <end position="121"/>
    </location>
</feature>
<keyword evidence="4" id="KW-1185">Reference proteome</keyword>
<evidence type="ECO:0000256" key="1">
    <source>
        <dbReference type="SAM" id="MobiDB-lite"/>
    </source>
</evidence>
<name>A0AA36D8S3_9BILA</name>